<sequence length="268" mass="29152">MTIRLVAADLDDTLLDSDGTLRPRTLEAIEGCRRRGVVVTVASGRMFRSIVPYGALMGDNLTLIAYNGGLIREAASGRTLRHRTVEAGLAADVLALCRRRGWYVQTYIDDELYVESRDDDRARAYEKLAAIEAVPLGDAYWDLDGEPTKMLLIDDATAMVSIAEEMRSRFAGRLSLPRSKPGYLEVVPLDVDKGRALAFLARSMGLGREEVMAIGDGENDLTMIEWAGLGVAMANGSPLARERAAIVTASNDDDGVALALERHVLSLP</sequence>
<reference evidence="2" key="1">
    <citation type="submission" date="2021-04" db="EMBL/GenBank/DDBJ databases">
        <title>A novel Synergistetes isolate from a pyrite-forming mixed culture.</title>
        <authorList>
            <person name="Bunk B."/>
            <person name="Sproer C."/>
            <person name="Spring S."/>
            <person name="Pester M."/>
        </authorList>
    </citation>
    <scope>NUCLEOTIDE SEQUENCE [LARGE SCALE GENOMIC DNA]</scope>
    <source>
        <strain evidence="2">J.5.4.2-T.3.5.2</strain>
    </source>
</reference>
<evidence type="ECO:0000313" key="2">
    <source>
        <dbReference type="Proteomes" id="UP000671879"/>
    </source>
</evidence>
<evidence type="ECO:0000313" key="1">
    <source>
        <dbReference type="EMBL" id="QTX32429.1"/>
    </source>
</evidence>
<accession>A0A9Q7ADM3</accession>
<dbReference type="PANTHER" id="PTHR10000:SF8">
    <property type="entry name" value="HAD SUPERFAMILY HYDROLASE-LIKE, TYPE 3"/>
    <property type="match status" value="1"/>
</dbReference>
<dbReference type="SUPFAM" id="SSF56784">
    <property type="entry name" value="HAD-like"/>
    <property type="match status" value="1"/>
</dbReference>
<proteinExistence type="predicted"/>
<protein>
    <submittedName>
        <fullName evidence="1">HAD family phosphatase</fullName>
    </submittedName>
</protein>
<dbReference type="CDD" id="cd07516">
    <property type="entry name" value="HAD_Pase"/>
    <property type="match status" value="1"/>
</dbReference>
<dbReference type="AlphaFoldDB" id="A0A9Q7ADM3"/>
<dbReference type="GO" id="GO:0005829">
    <property type="term" value="C:cytosol"/>
    <property type="evidence" value="ECO:0007669"/>
    <property type="project" value="TreeGrafter"/>
</dbReference>
<dbReference type="NCBIfam" id="TIGR01484">
    <property type="entry name" value="HAD-SF-IIB"/>
    <property type="match status" value="1"/>
</dbReference>
<dbReference type="GO" id="GO:0016791">
    <property type="term" value="F:phosphatase activity"/>
    <property type="evidence" value="ECO:0007669"/>
    <property type="project" value="TreeGrafter"/>
</dbReference>
<dbReference type="Gene3D" id="3.40.50.1000">
    <property type="entry name" value="HAD superfamily/HAD-like"/>
    <property type="match status" value="1"/>
</dbReference>
<dbReference type="Pfam" id="PF08282">
    <property type="entry name" value="Hydrolase_3"/>
    <property type="match status" value="1"/>
</dbReference>
<dbReference type="NCBIfam" id="TIGR00099">
    <property type="entry name" value="Cof-subfamily"/>
    <property type="match status" value="1"/>
</dbReference>
<dbReference type="SFLD" id="SFLDS00003">
    <property type="entry name" value="Haloacid_Dehalogenase"/>
    <property type="match status" value="1"/>
</dbReference>
<dbReference type="InterPro" id="IPR000150">
    <property type="entry name" value="Cof"/>
</dbReference>
<gene>
    <name evidence="1" type="ORF">KAR29_00310</name>
</gene>
<keyword evidence="2" id="KW-1185">Reference proteome</keyword>
<name>A0A9Q7ADM3_9BACT</name>
<organism evidence="1 2">
    <name type="scientific">Aminithiophilus ramosus</name>
    <dbReference type="NCBI Taxonomy" id="3029084"/>
    <lineage>
        <taxon>Bacteria</taxon>
        <taxon>Thermotogati</taxon>
        <taxon>Synergistota</taxon>
        <taxon>Synergistia</taxon>
        <taxon>Synergistales</taxon>
        <taxon>Aminithiophilaceae</taxon>
        <taxon>Aminithiophilus</taxon>
    </lineage>
</organism>
<dbReference type="InterPro" id="IPR023214">
    <property type="entry name" value="HAD_sf"/>
</dbReference>
<dbReference type="RefSeq" id="WP_274373664.1">
    <property type="nucleotide sequence ID" value="NZ_CP072943.1"/>
</dbReference>
<dbReference type="PANTHER" id="PTHR10000">
    <property type="entry name" value="PHOSPHOSERINE PHOSPHATASE"/>
    <property type="match status" value="1"/>
</dbReference>
<dbReference type="PROSITE" id="PS01229">
    <property type="entry name" value="COF_2"/>
    <property type="match status" value="1"/>
</dbReference>
<dbReference type="EMBL" id="CP072943">
    <property type="protein sequence ID" value="QTX32429.1"/>
    <property type="molecule type" value="Genomic_DNA"/>
</dbReference>
<dbReference type="Proteomes" id="UP000671879">
    <property type="component" value="Chromosome"/>
</dbReference>
<dbReference type="Gene3D" id="3.30.1240.10">
    <property type="match status" value="1"/>
</dbReference>
<dbReference type="SFLD" id="SFLDG01140">
    <property type="entry name" value="C2.B:_Phosphomannomutase_and_P"/>
    <property type="match status" value="1"/>
</dbReference>
<dbReference type="GO" id="GO:0000287">
    <property type="term" value="F:magnesium ion binding"/>
    <property type="evidence" value="ECO:0007669"/>
    <property type="project" value="TreeGrafter"/>
</dbReference>
<dbReference type="KEGG" id="aram:KAR29_00310"/>
<dbReference type="InterPro" id="IPR006379">
    <property type="entry name" value="HAD-SF_hydro_IIB"/>
</dbReference>
<dbReference type="InterPro" id="IPR036412">
    <property type="entry name" value="HAD-like_sf"/>
</dbReference>